<evidence type="ECO:0000313" key="1">
    <source>
        <dbReference type="EMBL" id="ORA66117.1"/>
    </source>
</evidence>
<accession>A0A1X0D143</accession>
<dbReference type="AlphaFoldDB" id="A0A1X0D143"/>
<dbReference type="EMBL" id="MVHS01000054">
    <property type="protein sequence ID" value="ORA66117.1"/>
    <property type="molecule type" value="Genomic_DNA"/>
</dbReference>
<keyword evidence="2" id="KW-1185">Reference proteome</keyword>
<organism evidence="1 2">
    <name type="scientific">Mycolicibacterium insubricum</name>
    <dbReference type="NCBI Taxonomy" id="444597"/>
    <lineage>
        <taxon>Bacteria</taxon>
        <taxon>Bacillati</taxon>
        <taxon>Actinomycetota</taxon>
        <taxon>Actinomycetes</taxon>
        <taxon>Mycobacteriales</taxon>
        <taxon>Mycobacteriaceae</taxon>
        <taxon>Mycolicibacterium</taxon>
    </lineage>
</organism>
<proteinExistence type="predicted"/>
<gene>
    <name evidence="1" type="ORF">BST26_17690</name>
</gene>
<evidence type="ECO:0000313" key="2">
    <source>
        <dbReference type="Proteomes" id="UP000192801"/>
    </source>
</evidence>
<name>A0A1X0D143_9MYCO</name>
<protein>
    <submittedName>
        <fullName evidence="1">Uncharacterized protein</fullName>
    </submittedName>
</protein>
<dbReference type="RefSeq" id="WP_083032827.1">
    <property type="nucleotide sequence ID" value="NZ_AP022618.1"/>
</dbReference>
<reference evidence="1 2" key="1">
    <citation type="submission" date="2016-12" db="EMBL/GenBank/DDBJ databases">
        <title>The new phylogeny of genus Mycobacterium.</title>
        <authorList>
            <person name="Tortoli E."/>
            <person name="Trovato A."/>
            <person name="Cirillo D.M."/>
        </authorList>
    </citation>
    <scope>NUCLEOTIDE SEQUENCE [LARGE SCALE GENOMIC DNA]</scope>
    <source>
        <strain evidence="1 2">DSM 45130</strain>
    </source>
</reference>
<dbReference type="STRING" id="444597.BST26_17690"/>
<comment type="caution">
    <text evidence="1">The sequence shown here is derived from an EMBL/GenBank/DDBJ whole genome shotgun (WGS) entry which is preliminary data.</text>
</comment>
<dbReference type="OrthoDB" id="4627176at2"/>
<dbReference type="Proteomes" id="UP000192801">
    <property type="component" value="Unassembled WGS sequence"/>
</dbReference>
<sequence length="262" mass="28599">MSAFAAAVLAAQIRRDRAPQTAPPVPQPRRRAECAVGGASVEAVDWPSLIHREVRELATLADHLYGMQALEPYESEVAEVAFVRLDDLRWLLADYVLTGGRIRRLVELPALLEALDGAALFGSDELGSECAGHPAYPARVEAEALLERIRRTNAATADWLLLHRIALPDPDFLDSNALLGRYGTLQIDPTSIAGDPLYLLTCHLHDLLDAVDRLGDIEHPVFENLENTLACLLGVIADEIDSAQRFNSAIISLAREVRSADA</sequence>